<dbReference type="InterPro" id="IPR019438">
    <property type="entry name" value="Q_salvage"/>
</dbReference>
<dbReference type="OMA" id="FSFWSEE"/>
<comment type="function">
    <text evidence="6">Catalyzes the hydrolysis of queuosine 5'-phosphate, releasing the nucleobase queuine (q). Is required for salvage of queuine from exogenous queuosine (Q) that is imported and then converted to queuosine 5'-phosphate intracellularly.</text>
</comment>
<comment type="similarity">
    <text evidence="2 6">Belongs to the QNG1 protein family.</text>
</comment>
<dbReference type="EC" id="3.2.2.-" evidence="6"/>
<accession>A0A913X4E9</accession>
<protein>
    <recommendedName>
        <fullName evidence="3 6">Queuosine 5'-phosphate N-glycosylase/hydrolase</fullName>
        <ecNumber evidence="6">3.2.2.-</ecNumber>
    </recommendedName>
    <alternativeName>
        <fullName evidence="4 6">Queuosine-nucleotide N-glycosylase/hydrolase</fullName>
    </alternativeName>
</protein>
<dbReference type="GeneID" id="110237483"/>
<dbReference type="OrthoDB" id="416777at2759"/>
<evidence type="ECO:0000256" key="3">
    <source>
        <dbReference type="ARBA" id="ARBA00035306"/>
    </source>
</evidence>
<organism evidence="7 8">
    <name type="scientific">Exaiptasia diaphana</name>
    <name type="common">Tropical sea anemone</name>
    <name type="synonym">Aiptasia pulchella</name>
    <dbReference type="NCBI Taxonomy" id="2652724"/>
    <lineage>
        <taxon>Eukaryota</taxon>
        <taxon>Metazoa</taxon>
        <taxon>Cnidaria</taxon>
        <taxon>Anthozoa</taxon>
        <taxon>Hexacorallia</taxon>
        <taxon>Actiniaria</taxon>
        <taxon>Aiptasiidae</taxon>
        <taxon>Exaiptasia</taxon>
    </lineage>
</organism>
<dbReference type="AlphaFoldDB" id="A0A913X4E9"/>
<keyword evidence="1 6" id="KW-0378">Hydrolase</keyword>
<evidence type="ECO:0000256" key="2">
    <source>
        <dbReference type="ARBA" id="ARBA00035119"/>
    </source>
</evidence>
<dbReference type="GO" id="GO:0016787">
    <property type="term" value="F:hydrolase activity"/>
    <property type="evidence" value="ECO:0007669"/>
    <property type="project" value="UniProtKB-KW"/>
</dbReference>
<evidence type="ECO:0000256" key="5">
    <source>
        <dbReference type="ARBA" id="ARBA00048204"/>
    </source>
</evidence>
<dbReference type="KEGG" id="epa:110237483"/>
<dbReference type="Proteomes" id="UP000887567">
    <property type="component" value="Unplaced"/>
</dbReference>
<evidence type="ECO:0000256" key="1">
    <source>
        <dbReference type="ARBA" id="ARBA00022801"/>
    </source>
</evidence>
<reference evidence="7" key="1">
    <citation type="submission" date="2022-11" db="UniProtKB">
        <authorList>
            <consortium name="EnsemblMetazoa"/>
        </authorList>
    </citation>
    <scope>IDENTIFICATION</scope>
</reference>
<proteinExistence type="inferred from homology"/>
<dbReference type="EnsemblMetazoa" id="XM_021043079.2">
    <property type="protein sequence ID" value="XP_020898738.1"/>
    <property type="gene ID" value="LOC110237483"/>
</dbReference>
<evidence type="ECO:0000256" key="4">
    <source>
        <dbReference type="ARBA" id="ARBA00035393"/>
    </source>
</evidence>
<evidence type="ECO:0000313" key="8">
    <source>
        <dbReference type="Proteomes" id="UP000887567"/>
    </source>
</evidence>
<dbReference type="PANTHER" id="PTHR21314:SF0">
    <property type="entry name" value="QUEUOSINE 5'-PHOSPHATE N-GLYCOSYLASE_HYDROLASE"/>
    <property type="match status" value="1"/>
</dbReference>
<dbReference type="RefSeq" id="XP_020898738.1">
    <property type="nucleotide sequence ID" value="XM_021043079.2"/>
</dbReference>
<comment type="catalytic activity">
    <reaction evidence="5 6">
        <text>queuosine 5'-phosphate + H2O = queuine + D-ribose 5-phosphate</text>
        <dbReference type="Rhea" id="RHEA:75387"/>
        <dbReference type="ChEBI" id="CHEBI:15377"/>
        <dbReference type="ChEBI" id="CHEBI:17433"/>
        <dbReference type="ChEBI" id="CHEBI:78346"/>
        <dbReference type="ChEBI" id="CHEBI:194371"/>
    </reaction>
    <physiologicalReaction direction="left-to-right" evidence="5 6">
        <dbReference type="Rhea" id="RHEA:75388"/>
    </physiologicalReaction>
</comment>
<sequence>MSPNDSVLCPLDSAKLISAHSKHVSICESGVLKTSELLFDSLKSKRYCIKVWKEHKLHPKKMNRETVDWIFLLDCLNFSFWVENDVPPWAVEFEGEVYHGYWALCAGINRALKEGIPITSPSFFAKVTSAQLQQIFRSETSTQMPLIDRRVEILNEAGKMINHNYHGSFAFMIEKCQNSALKLLQLITTSLKGFQDEGTFNNCRVSFYKRAQILIADIWACFEGKSWGQFDDIQVITMFADYKVPQALLYLGVLKYSQNLVEKLKRGDIIPPGDILELEIRGNSICSVDRIYQKVLSNAQNDDIFCEMKKQELAQCFNSVIIDFYLWDFAKEQVEKDVDHPPCHKTRTIFY</sequence>
<evidence type="ECO:0000313" key="7">
    <source>
        <dbReference type="EnsemblMetazoa" id="XP_020898738.1"/>
    </source>
</evidence>
<dbReference type="Pfam" id="PF10343">
    <property type="entry name" value="Q_salvage"/>
    <property type="match status" value="1"/>
</dbReference>
<name>A0A913X4E9_EXADI</name>
<evidence type="ECO:0000256" key="6">
    <source>
        <dbReference type="RuleBase" id="RU365002"/>
    </source>
</evidence>
<dbReference type="GO" id="GO:0006400">
    <property type="term" value="P:tRNA modification"/>
    <property type="evidence" value="ECO:0007669"/>
    <property type="project" value="TreeGrafter"/>
</dbReference>
<dbReference type="PANTHER" id="PTHR21314">
    <property type="entry name" value="QUEUOSINE 5'-PHOSPHATE N-GLYCOSYLASE_HYDROLASE-RELATED"/>
    <property type="match status" value="1"/>
</dbReference>
<keyword evidence="8" id="KW-1185">Reference proteome</keyword>